<sequence length="1100" mass="119506">MLNRVIRDIHHLRRVHSILPDAVLGDTLKNKLLRLSLQPSLQQLKHEHLQGTHAGSAKASSSSLPSRAATARAYDGRAERSATGSADRDAFAASSPYAIEPLALCDLLDSLAYFHLGTSAVAREALQLVQLSAPTMPIPQLCTTLAACCALGAQQDITATALPLLSTALSHYTDMPSCNTRSGGSGMPSVPAATLPEDSQPLLFSQGANVVILIDALQRAGVREKEVWHLLAEHCLRYLESFDGRQLCSVVTAMCAEEIDDYPDFFVAVERYITSQPSNYMSADLLQQIVQCYKELHQPVVSLLAVMNATPQCEENLDRSISAAAAVAAMSGTQAHGVIGGGARSAFSSRRASSASSSFERNCDAVSSAPVQHSLEVFESAAMSTLAAADAQGVLELLHKCERRRIMTARVMDTILRRLVALYYPALSAGEHTSDTCSAAGQAAPERRRPMPLELHQLSKCLLTALEFNDATLFVPFVEQDKSLITTLLNAMGGELDQWYHPRLLQMVPYAVKLLPPSQQPEGFFQALVAHLRRSSDLSSHESPMLLRSLIGGLLALRRYGGEATLVEYISAIAVGVLNAPRASQLELTAMMAHLPRAAKELVPGVYRQWGSQKRWLRTITEEEVGSALQIMARSGQRDSQLLHAIIEFVQAQRGQLPPQRVVMYLHQLARLGVRDLELFTQTAEHLMRRAVEPKPSASSGPGRSGGGAGAPPTAASLSPSSTAAVRHPQWQVTTVQDLGLLLYTFTFVLRDSIRVTQQIIARLKMCSSAANPRDISLALYSFVKLRVVRHDEVTGQLCERAAATLSDFTASELTSVWSSLRCLHHPNIRLYHKTVELLGGASPCKDAPHLIEADNAVPEAAGPVWRFTDADCLSLGSALLLTEAAPLNVNHPLVRQRGTSINASSSDEPIAAPLPPATRAMRGKTLPADFERQFVEVCRRLLRSASGQRLYLIVCSLSQCSSTPKLSLDAWETMLKLVDTHAESLTTGRLGDAAGMAQLEVLAALHLLHRLVADVEALNAADAVRVESSNWLVPYCPPGLWAILRPWWRELTRSSSVQMRPTLMAVVDDVKGCGSEPQPTEPEKGRASRKPLARRGRKA</sequence>
<proteinExistence type="predicted"/>
<dbReference type="EMBL" id="LJSK01000201">
    <property type="protein sequence ID" value="KPI85225.1"/>
    <property type="molecule type" value="Genomic_DNA"/>
</dbReference>
<feature type="compositionally biased region" description="Basic residues" evidence="1">
    <location>
        <begin position="1088"/>
        <end position="1100"/>
    </location>
</feature>
<dbReference type="Proteomes" id="UP000038009">
    <property type="component" value="Unassembled WGS sequence"/>
</dbReference>
<reference evidence="2 3" key="1">
    <citation type="journal article" date="2015" name="PLoS Pathog.">
        <title>Leptomonas seymouri: Adaptations to the Dixenous Life Cycle Analyzed by Genome Sequencing, Transcriptome Profiling and Co-infection with Leishmania donovani.</title>
        <authorList>
            <person name="Kraeva N."/>
            <person name="Butenko A."/>
            <person name="Hlavacova J."/>
            <person name="Kostygov A."/>
            <person name="Myskova J."/>
            <person name="Grybchuk D."/>
            <person name="Lestinova T."/>
            <person name="Votypka J."/>
            <person name="Volf P."/>
            <person name="Opperdoes F."/>
            <person name="Flegontov P."/>
            <person name="Lukes J."/>
            <person name="Yurchenko V."/>
        </authorList>
    </citation>
    <scope>NUCLEOTIDE SEQUENCE [LARGE SCALE GENOMIC DNA]</scope>
    <source>
        <strain evidence="2 3">ATCC 30220</strain>
    </source>
</reference>
<accession>A0A0N1PB94</accession>
<feature type="region of interest" description="Disordered" evidence="1">
    <location>
        <begin position="1071"/>
        <end position="1100"/>
    </location>
</feature>
<feature type="region of interest" description="Disordered" evidence="1">
    <location>
        <begin position="690"/>
        <end position="722"/>
    </location>
</feature>
<protein>
    <submittedName>
        <fullName evidence="2">Uncharacterized protein</fullName>
    </submittedName>
</protein>
<name>A0A0N1PB94_LEPSE</name>
<organism evidence="2 3">
    <name type="scientific">Leptomonas seymouri</name>
    <dbReference type="NCBI Taxonomy" id="5684"/>
    <lineage>
        <taxon>Eukaryota</taxon>
        <taxon>Discoba</taxon>
        <taxon>Euglenozoa</taxon>
        <taxon>Kinetoplastea</taxon>
        <taxon>Metakinetoplastina</taxon>
        <taxon>Trypanosomatida</taxon>
        <taxon>Trypanosomatidae</taxon>
        <taxon>Leishmaniinae</taxon>
        <taxon>Leptomonas</taxon>
    </lineage>
</organism>
<dbReference type="AlphaFoldDB" id="A0A0N1PB94"/>
<gene>
    <name evidence="2" type="ORF">ABL78_5708</name>
</gene>
<feature type="compositionally biased region" description="Low complexity" evidence="1">
    <location>
        <begin position="54"/>
        <end position="73"/>
    </location>
</feature>
<feature type="compositionally biased region" description="Low complexity" evidence="1">
    <location>
        <begin position="711"/>
        <end position="722"/>
    </location>
</feature>
<evidence type="ECO:0000256" key="1">
    <source>
        <dbReference type="SAM" id="MobiDB-lite"/>
    </source>
</evidence>
<evidence type="ECO:0000313" key="3">
    <source>
        <dbReference type="Proteomes" id="UP000038009"/>
    </source>
</evidence>
<dbReference type="OrthoDB" id="272130at2759"/>
<keyword evidence="3" id="KW-1185">Reference proteome</keyword>
<feature type="region of interest" description="Disordered" evidence="1">
    <location>
        <begin position="46"/>
        <end position="81"/>
    </location>
</feature>
<dbReference type="OMA" id="WGSQKRW"/>
<evidence type="ECO:0000313" key="2">
    <source>
        <dbReference type="EMBL" id="KPI85225.1"/>
    </source>
</evidence>
<dbReference type="VEuPathDB" id="TriTrypDB:Lsey_0201_0020"/>
<comment type="caution">
    <text evidence="2">The sequence shown here is derived from an EMBL/GenBank/DDBJ whole genome shotgun (WGS) entry which is preliminary data.</text>
</comment>